<evidence type="ECO:0000256" key="1">
    <source>
        <dbReference type="ARBA" id="ARBA00009764"/>
    </source>
</evidence>
<gene>
    <name evidence="8" type="primary">fliD</name>
    <name evidence="8" type="ORF">AAME72_06945</name>
</gene>
<dbReference type="GO" id="GO:0007155">
    <property type="term" value="P:cell adhesion"/>
    <property type="evidence" value="ECO:0007669"/>
    <property type="project" value="InterPro"/>
</dbReference>
<keyword evidence="3" id="KW-0175">Coiled coil</keyword>
<dbReference type="Pfam" id="PF07196">
    <property type="entry name" value="Flagellin_IN"/>
    <property type="match status" value="1"/>
</dbReference>
<keyword evidence="8" id="KW-0969">Cilium</keyword>
<keyword evidence="8" id="KW-0966">Cell projection</keyword>
<keyword evidence="5" id="KW-0964">Secreted</keyword>
<dbReference type="GO" id="GO:0009421">
    <property type="term" value="C:bacterial-type flagellum filament cap"/>
    <property type="evidence" value="ECO:0007669"/>
    <property type="project" value="InterPro"/>
</dbReference>
<comment type="subunit">
    <text evidence="2 5">Homopentamer.</text>
</comment>
<dbReference type="GO" id="GO:0005576">
    <property type="term" value="C:extracellular region"/>
    <property type="evidence" value="ECO:0007669"/>
    <property type="project" value="UniProtKB-SubCell"/>
</dbReference>
<feature type="domain" description="Flagellar hook-associated protein 2 N-terminal" evidence="6">
    <location>
        <begin position="10"/>
        <end position="105"/>
    </location>
</feature>
<dbReference type="InterPro" id="IPR040026">
    <property type="entry name" value="FliD"/>
</dbReference>
<protein>
    <recommendedName>
        <fullName evidence="5">Flagellar hook-associated protein 2</fullName>
        <shortName evidence="5">HAP2</shortName>
    </recommendedName>
    <alternativeName>
        <fullName evidence="5">Flagellar cap protein</fullName>
    </alternativeName>
</protein>
<dbReference type="Pfam" id="PF02465">
    <property type="entry name" value="FliD_N"/>
    <property type="match status" value="1"/>
</dbReference>
<dbReference type="EMBL" id="CP157390">
    <property type="protein sequence ID" value="XBM49595.1"/>
    <property type="molecule type" value="Genomic_DNA"/>
</dbReference>
<accession>A0AAU7GGZ9</accession>
<comment type="subcellular location">
    <subcellularLocation>
        <location evidence="5">Secreted</location>
    </subcellularLocation>
    <subcellularLocation>
        <location evidence="5">Bacterial flagellum</location>
    </subcellularLocation>
</comment>
<dbReference type="InterPro" id="IPR010809">
    <property type="entry name" value="FliD_C"/>
</dbReference>
<dbReference type="RefSeq" id="WP_348789512.1">
    <property type="nucleotide sequence ID" value="NZ_CP157390.1"/>
</dbReference>
<keyword evidence="8" id="KW-0282">Flagellum</keyword>
<dbReference type="PANTHER" id="PTHR30288:SF0">
    <property type="entry name" value="FLAGELLAR HOOK-ASSOCIATED PROTEIN 2"/>
    <property type="match status" value="1"/>
</dbReference>
<feature type="domain" description="Flagellar hook-associated protein 2 C-terminal" evidence="7">
    <location>
        <begin position="218"/>
        <end position="443"/>
    </location>
</feature>
<evidence type="ECO:0000259" key="7">
    <source>
        <dbReference type="Pfam" id="PF07195"/>
    </source>
</evidence>
<dbReference type="GO" id="GO:0071973">
    <property type="term" value="P:bacterial-type flagellum-dependent cell motility"/>
    <property type="evidence" value="ECO:0007669"/>
    <property type="project" value="TreeGrafter"/>
</dbReference>
<name>A0AAU7GGZ9_9MICO</name>
<reference evidence="8" key="1">
    <citation type="submission" date="2024-05" db="EMBL/GenBank/DDBJ databases">
        <title>The Natural Products Discovery Center: Release of the First 8490 Sequenced Strains for Exploring Actinobacteria Biosynthetic Diversity.</title>
        <authorList>
            <person name="Kalkreuter E."/>
            <person name="Kautsar S.A."/>
            <person name="Yang D."/>
            <person name="Bader C.D."/>
            <person name="Teijaro C.N."/>
            <person name="Fluegel L."/>
            <person name="Davis C.M."/>
            <person name="Simpson J.R."/>
            <person name="Lauterbach L."/>
            <person name="Steele A.D."/>
            <person name="Gui C."/>
            <person name="Meng S."/>
            <person name="Li G."/>
            <person name="Viehrig K."/>
            <person name="Ye F."/>
            <person name="Su P."/>
            <person name="Kiefer A.F."/>
            <person name="Nichols A."/>
            <person name="Cepeda A.J."/>
            <person name="Yan W."/>
            <person name="Fan B."/>
            <person name="Jiang Y."/>
            <person name="Adhikari A."/>
            <person name="Zheng C.-J."/>
            <person name="Schuster L."/>
            <person name="Cowan T.M."/>
            <person name="Smanski M.J."/>
            <person name="Chevrette M.G."/>
            <person name="de Carvalho L.P.S."/>
            <person name="Shen B."/>
        </authorList>
    </citation>
    <scope>NUCLEOTIDE SEQUENCE</scope>
    <source>
        <strain evidence="8">NPDC080035</strain>
    </source>
</reference>
<evidence type="ECO:0000256" key="5">
    <source>
        <dbReference type="RuleBase" id="RU362066"/>
    </source>
</evidence>
<dbReference type="AlphaFoldDB" id="A0AAU7GGZ9"/>
<evidence type="ECO:0000256" key="2">
    <source>
        <dbReference type="ARBA" id="ARBA00011255"/>
    </source>
</evidence>
<keyword evidence="4 5" id="KW-0975">Bacterial flagellum</keyword>
<proteinExistence type="inferred from homology"/>
<sequence length="461" mass="47340">MGLAIDGLISGLKTTDLIDQLMQAEAVPQTLLKNKVTDSTTFITAMQTLNSKVAALADSAGKLAKPAGTDLHTTTSSSTAVTAIAGPGAVDGSIDFTVDRLAQAQVTVTGPMTQWPDQPPTLTFVASDGTIKQVTAASSSLADVAAAINKAGVGVSATRVSAGLDPATGEKLYRLQLSSAKTGADGAFTAYRGTPADVTAGTATNLLTEPGAAQVRQAQDAQLTLWTGTGAAQTVTSSTNTFSDVLPGVTVTATAESTTPVTLTVARDDKALSDAANTLVTSLNDIFGFIAQKQAVSTTTNSTGGTVVTAGTFTGESTVRDADQKLMDAVIAPIDGVSPSAYGISITSDGQVTFDKDKFATALATDPDKVKAALSTIAQRVSDAATVVSDKYDGTITTKIQGEQKTVKSLNDQITDWDTRLADRRSTLEKTYANLEVQLQQLQSQSSWLTGQLASLPSSGS</sequence>
<evidence type="ECO:0000256" key="4">
    <source>
        <dbReference type="ARBA" id="ARBA00023143"/>
    </source>
</evidence>
<organism evidence="8">
    <name type="scientific">Leifsonia sp. NPDC080035</name>
    <dbReference type="NCBI Taxonomy" id="3143936"/>
    <lineage>
        <taxon>Bacteria</taxon>
        <taxon>Bacillati</taxon>
        <taxon>Actinomycetota</taxon>
        <taxon>Actinomycetes</taxon>
        <taxon>Micrococcales</taxon>
        <taxon>Microbacteriaceae</taxon>
        <taxon>Leifsonia</taxon>
    </lineage>
</organism>
<comment type="function">
    <text evidence="5">Required for morphogenesis and for the elongation of the flagellar filament by facilitating polymerization of the flagellin monomers at the tip of growing filament. Forms a capping structure, which prevents flagellin subunits (transported through the central channel of the flagellum) from leaking out without polymerization at the distal end.</text>
</comment>
<evidence type="ECO:0000313" key="8">
    <source>
        <dbReference type="EMBL" id="XBM49595.1"/>
    </source>
</evidence>
<dbReference type="InterPro" id="IPR003481">
    <property type="entry name" value="FliD_N"/>
</dbReference>
<evidence type="ECO:0000259" key="6">
    <source>
        <dbReference type="Pfam" id="PF02465"/>
    </source>
</evidence>
<comment type="similarity">
    <text evidence="1 5">Belongs to the FliD family.</text>
</comment>
<dbReference type="PANTHER" id="PTHR30288">
    <property type="entry name" value="FLAGELLAR CAP/ASSEMBLY PROTEIN FLID"/>
    <property type="match status" value="1"/>
</dbReference>
<evidence type="ECO:0000256" key="3">
    <source>
        <dbReference type="ARBA" id="ARBA00023054"/>
    </source>
</evidence>
<dbReference type="GO" id="GO:0009424">
    <property type="term" value="C:bacterial-type flagellum hook"/>
    <property type="evidence" value="ECO:0007669"/>
    <property type="project" value="UniProtKB-UniRule"/>
</dbReference>
<dbReference type="InterPro" id="IPR010810">
    <property type="entry name" value="Flagellin_hook_IN_motif"/>
</dbReference>
<dbReference type="Pfam" id="PF07195">
    <property type="entry name" value="FliD_C"/>
    <property type="match status" value="1"/>
</dbReference>